<name>A0ABW0HYI1_9BACL</name>
<protein>
    <submittedName>
        <fullName evidence="1">DUF455 family protein</fullName>
    </submittedName>
</protein>
<keyword evidence="2" id="KW-1185">Reference proteome</keyword>
<dbReference type="Pfam" id="PF04305">
    <property type="entry name" value="DUF455"/>
    <property type="match status" value="1"/>
</dbReference>
<dbReference type="EMBL" id="JBHSMI010000052">
    <property type="protein sequence ID" value="MFC5406251.1"/>
    <property type="molecule type" value="Genomic_DNA"/>
</dbReference>
<dbReference type="InterPro" id="IPR007402">
    <property type="entry name" value="DUF455"/>
</dbReference>
<sequence>MTIQFEIERFESESVQNSLGEYWMRAPEQIQLLNRFVFLDWASARVLAGWVPAAEEFEWKCKMSRFLWQDMKNAEKLRARKEELSGNAKVFIPSEKLKLFVQEVPAADGFFAFIAGWFLEVKKGVIDAYERYLEALDPIFDAPTLEIFEDILPKKRKQLAWGQRLIHDTVKDPKMLESVGRWRKYTRQYLLYLGGIDERQPSSSNKPASPIFEPYGPAPVKRSKPKWLKHAELVEAPEQFRDNLKIFMWHYATEIQVVDPMCYVFYGVDDMPFEFYVDFSRHIWDESRHHQMGARRLQQMGYDLRDIPLPYQDDPIKLLEEYYEDLTMIGESCSFTRKKKSMEAYYAKGDILSGMTAEIDIVDERSHVKFGKKWVPVMHSQRLGDDSNLDDIVRGILDRWMNKIKEAGLTELTGPEDKSISHFAFCGKVEFRNLNFDKL</sequence>
<evidence type="ECO:0000313" key="2">
    <source>
        <dbReference type="Proteomes" id="UP001596113"/>
    </source>
</evidence>
<organism evidence="1 2">
    <name type="scientific">Cohnella soli</name>
    <dbReference type="NCBI Taxonomy" id="425005"/>
    <lineage>
        <taxon>Bacteria</taxon>
        <taxon>Bacillati</taxon>
        <taxon>Bacillota</taxon>
        <taxon>Bacilli</taxon>
        <taxon>Bacillales</taxon>
        <taxon>Paenibacillaceae</taxon>
        <taxon>Cohnella</taxon>
    </lineage>
</organism>
<proteinExistence type="predicted"/>
<dbReference type="RefSeq" id="WP_378138278.1">
    <property type="nucleotide sequence ID" value="NZ_JBHSMI010000052.1"/>
</dbReference>
<gene>
    <name evidence="1" type="ORF">ACFPOF_26215</name>
</gene>
<dbReference type="Proteomes" id="UP001596113">
    <property type="component" value="Unassembled WGS sequence"/>
</dbReference>
<evidence type="ECO:0000313" key="1">
    <source>
        <dbReference type="EMBL" id="MFC5406251.1"/>
    </source>
</evidence>
<reference evidence="2" key="1">
    <citation type="journal article" date="2019" name="Int. J. Syst. Evol. Microbiol.">
        <title>The Global Catalogue of Microorganisms (GCM) 10K type strain sequencing project: providing services to taxonomists for standard genome sequencing and annotation.</title>
        <authorList>
            <consortium name="The Broad Institute Genomics Platform"/>
            <consortium name="The Broad Institute Genome Sequencing Center for Infectious Disease"/>
            <person name="Wu L."/>
            <person name="Ma J."/>
        </authorList>
    </citation>
    <scope>NUCLEOTIDE SEQUENCE [LARGE SCALE GENOMIC DNA]</scope>
    <source>
        <strain evidence="2">CGMCC 1.18575</strain>
    </source>
</reference>
<accession>A0ABW0HYI1</accession>
<comment type="caution">
    <text evidence="1">The sequence shown here is derived from an EMBL/GenBank/DDBJ whole genome shotgun (WGS) entry which is preliminary data.</text>
</comment>